<dbReference type="Proteomes" id="UP000806522">
    <property type="component" value="Unassembled WGS sequence"/>
</dbReference>
<feature type="signal peptide" evidence="1">
    <location>
        <begin position="1"/>
        <end position="23"/>
    </location>
</feature>
<dbReference type="Gene3D" id="3.40.50.1820">
    <property type="entry name" value="alpha/beta hydrolase"/>
    <property type="match status" value="1"/>
</dbReference>
<evidence type="ECO:0000313" key="2">
    <source>
        <dbReference type="EMBL" id="MBE6272222.1"/>
    </source>
</evidence>
<organism evidence="2 3">
    <name type="scientific">Xylanibacter ruminicola</name>
    <name type="common">Prevotella ruminicola</name>
    <dbReference type="NCBI Taxonomy" id="839"/>
    <lineage>
        <taxon>Bacteria</taxon>
        <taxon>Pseudomonadati</taxon>
        <taxon>Bacteroidota</taxon>
        <taxon>Bacteroidia</taxon>
        <taxon>Bacteroidales</taxon>
        <taxon>Prevotellaceae</taxon>
        <taxon>Xylanibacter</taxon>
    </lineage>
</organism>
<name>A0A9D5SBM6_XYLRU</name>
<dbReference type="AlphaFoldDB" id="A0A9D5SBM6"/>
<dbReference type="EMBL" id="SUYC01000029">
    <property type="protein sequence ID" value="MBE6272222.1"/>
    <property type="molecule type" value="Genomic_DNA"/>
</dbReference>
<dbReference type="InterPro" id="IPR021440">
    <property type="entry name" value="DUF3089"/>
</dbReference>
<protein>
    <submittedName>
        <fullName evidence="2">DUF3089 domain-containing protein</fullName>
    </submittedName>
</protein>
<accession>A0A9D5SBM6</accession>
<dbReference type="Pfam" id="PF11288">
    <property type="entry name" value="DUF3089"/>
    <property type="match status" value="1"/>
</dbReference>
<comment type="caution">
    <text evidence="2">The sequence shown here is derived from an EMBL/GenBank/DDBJ whole genome shotgun (WGS) entry which is preliminary data.</text>
</comment>
<evidence type="ECO:0000313" key="3">
    <source>
        <dbReference type="Proteomes" id="UP000806522"/>
    </source>
</evidence>
<reference evidence="2" key="1">
    <citation type="submission" date="2019-04" db="EMBL/GenBank/DDBJ databases">
        <title>Evolution of Biomass-Degrading Anaerobic Consortia Revealed by Metagenomics.</title>
        <authorList>
            <person name="Peng X."/>
        </authorList>
    </citation>
    <scope>NUCLEOTIDE SEQUENCE</scope>
    <source>
        <strain evidence="2">SIG140</strain>
    </source>
</reference>
<dbReference type="InterPro" id="IPR029058">
    <property type="entry name" value="AB_hydrolase_fold"/>
</dbReference>
<proteinExistence type="predicted"/>
<feature type="chain" id="PRO_5038691883" evidence="1">
    <location>
        <begin position="24"/>
        <end position="324"/>
    </location>
</feature>
<sequence length="324" mass="36678">MMRKIIAGILVLLVAWTSCQSHKNGVASIPEEPDYQDSTQWYMTDRKADADIFYITSTETGDYALPNGATAHYADTYSDSLRAPLYGEMVGVDTLVSGRLNFISPYYRQCSLQSFENDSLKAARLPLPLEDVRRAFQYYLKHLNGGRPFILAGYSQGAYIMLELLKEMDDVTYKRMIAAYAIGITIRESHPHIVPAKGADDTGVTICYNSVRDTSCAMRGWEKSNVAINPVNWHTDSTVATLITEPSPLQPVTDQKKDTMNVSLDLSTGLLIVKGFKAQDYVLPLIGKQGNYHSREIWLYREQLRENMTLRTSQWLKRYFQQPS</sequence>
<dbReference type="PROSITE" id="PS51257">
    <property type="entry name" value="PROKAR_LIPOPROTEIN"/>
    <property type="match status" value="1"/>
</dbReference>
<evidence type="ECO:0000256" key="1">
    <source>
        <dbReference type="SAM" id="SignalP"/>
    </source>
</evidence>
<dbReference type="SUPFAM" id="SSF53474">
    <property type="entry name" value="alpha/beta-Hydrolases"/>
    <property type="match status" value="1"/>
</dbReference>
<keyword evidence="1" id="KW-0732">Signal</keyword>
<gene>
    <name evidence="2" type="ORF">E7101_14970</name>
</gene>